<comment type="caution">
    <text evidence="1">The sequence shown here is derived from an EMBL/GenBank/DDBJ whole genome shotgun (WGS) entry which is preliminary data.</text>
</comment>
<proteinExistence type="predicted"/>
<accession>A0AA42L3K8</accession>
<dbReference type="RefSeq" id="WP_279860543.1">
    <property type="nucleotide sequence ID" value="NZ_CAURON010000032.1"/>
</dbReference>
<evidence type="ECO:0000313" key="1">
    <source>
        <dbReference type="EMBL" id="MDH0364638.1"/>
    </source>
</evidence>
<dbReference type="EMBL" id="JAODZU010000023">
    <property type="protein sequence ID" value="MDH0364638.1"/>
    <property type="molecule type" value="Genomic_DNA"/>
</dbReference>
<sequence>MLYHLNRFLMGLKMSDEIDTDMIEESLIVIDRACTEFKKSVLVRATRERDWQARHKADNAVVSFEAVRYAGHRRTKDLMLVELNELCQKLEQTIGWSCVNRPFDAAAYEQALETVTLAQSAVYSALGIFKPCHKLFPSMGLRT</sequence>
<organism evidence="1 2">
    <name type="scientific">Comamonas aquatica</name>
    <dbReference type="NCBI Taxonomy" id="225991"/>
    <lineage>
        <taxon>Bacteria</taxon>
        <taxon>Pseudomonadati</taxon>
        <taxon>Pseudomonadota</taxon>
        <taxon>Betaproteobacteria</taxon>
        <taxon>Burkholderiales</taxon>
        <taxon>Comamonadaceae</taxon>
        <taxon>Comamonas</taxon>
    </lineage>
</organism>
<gene>
    <name evidence="1" type="ORF">N7330_16485</name>
</gene>
<name>A0AA42L3K8_9BURK</name>
<dbReference type="Proteomes" id="UP001158297">
    <property type="component" value="Unassembled WGS sequence"/>
</dbReference>
<reference evidence="1" key="1">
    <citation type="submission" date="2022-09" db="EMBL/GenBank/DDBJ databases">
        <title>Intensive care unit water sources are persistently colonized with multi-drug resistant bacteria and are the site of extensive horizontal gene transfer of antibiotic resistance genes.</title>
        <authorList>
            <person name="Diorio-Toth L."/>
        </authorList>
    </citation>
    <scope>NUCLEOTIDE SEQUENCE</scope>
    <source>
        <strain evidence="1">GD04130</strain>
    </source>
</reference>
<protein>
    <submittedName>
        <fullName evidence="1">Uncharacterized protein</fullName>
    </submittedName>
</protein>
<dbReference type="AlphaFoldDB" id="A0AA42L3K8"/>
<evidence type="ECO:0000313" key="2">
    <source>
        <dbReference type="Proteomes" id="UP001158297"/>
    </source>
</evidence>